<proteinExistence type="predicted"/>
<accession>A0A0B1SUM5</accession>
<protein>
    <submittedName>
        <fullName evidence="1">Uncharacterized protein</fullName>
    </submittedName>
</protein>
<dbReference type="Proteomes" id="UP000053660">
    <property type="component" value="Unassembled WGS sequence"/>
</dbReference>
<keyword evidence="2" id="KW-1185">Reference proteome</keyword>
<gene>
    <name evidence="1" type="ORF">OESDEN_13316</name>
</gene>
<dbReference type="AlphaFoldDB" id="A0A0B1SUM5"/>
<dbReference type="EMBL" id="KN559059">
    <property type="protein sequence ID" value="KHJ86920.1"/>
    <property type="molecule type" value="Genomic_DNA"/>
</dbReference>
<reference evidence="1 2" key="1">
    <citation type="submission" date="2014-03" db="EMBL/GenBank/DDBJ databases">
        <title>Draft genome of the hookworm Oesophagostomum dentatum.</title>
        <authorList>
            <person name="Mitreva M."/>
        </authorList>
    </citation>
    <scope>NUCLEOTIDE SEQUENCE [LARGE SCALE GENOMIC DNA]</scope>
    <source>
        <strain evidence="1 2">OD-Hann</strain>
    </source>
</reference>
<evidence type="ECO:0000313" key="2">
    <source>
        <dbReference type="Proteomes" id="UP000053660"/>
    </source>
</evidence>
<dbReference type="OrthoDB" id="5850275at2759"/>
<evidence type="ECO:0000313" key="1">
    <source>
        <dbReference type="EMBL" id="KHJ86920.1"/>
    </source>
</evidence>
<name>A0A0B1SUM5_OESDE</name>
<organism evidence="1 2">
    <name type="scientific">Oesophagostomum dentatum</name>
    <name type="common">Nodular worm</name>
    <dbReference type="NCBI Taxonomy" id="61180"/>
    <lineage>
        <taxon>Eukaryota</taxon>
        <taxon>Metazoa</taxon>
        <taxon>Ecdysozoa</taxon>
        <taxon>Nematoda</taxon>
        <taxon>Chromadorea</taxon>
        <taxon>Rhabditida</taxon>
        <taxon>Rhabditina</taxon>
        <taxon>Rhabditomorpha</taxon>
        <taxon>Strongyloidea</taxon>
        <taxon>Strongylidae</taxon>
        <taxon>Oesophagostomum</taxon>
    </lineage>
</organism>
<sequence>MGLAPTAPETHQLKAVAVVTKRARQSRMQSSPAFLCSMFALLVLAALIPSGTEAQEYRPIIMNRRDLVPYGEIVSELKGKTMGGRMRFGKRSMSPYLVNPVEAMDAYERQQQF</sequence>